<dbReference type="WBParaSite" id="JU765_v2.g2986.t1">
    <property type="protein sequence ID" value="JU765_v2.g2986.t1"/>
    <property type="gene ID" value="JU765_v2.g2986"/>
</dbReference>
<evidence type="ECO:0000313" key="1">
    <source>
        <dbReference type="Proteomes" id="UP000887576"/>
    </source>
</evidence>
<dbReference type="Proteomes" id="UP000887576">
    <property type="component" value="Unplaced"/>
</dbReference>
<reference evidence="2" key="1">
    <citation type="submission" date="2022-11" db="UniProtKB">
        <authorList>
            <consortium name="WormBaseParasite"/>
        </authorList>
    </citation>
    <scope>IDENTIFICATION</scope>
</reference>
<name>A0AC34R3A8_9BILA</name>
<proteinExistence type="predicted"/>
<sequence length="879" mass="98359">MHFSEMKSGLSDLTKECQVLWEENKDIQARFVNDLAELQRFQMAIGQLENEGRHDQLSHARSSMVDMQRRASVLYEQLTDRRMQLVKKLNDGVHRIVNLQQHLINDRLFEWKNHQKLSQIGLPFDNRDIVLDDIQMEFEMLAETNWQLRTFACWQLDLLQRSPSLPNDTAPSHMTNLKAVLDSLTKMLCVLVSQSFVVAVQPDPVLKTQHKFVAEVRLLIGDKLGIKQHLVNTNVTVKIIAEEEARMLSNGQISEKDVKTVGTISNDFEKLTHDDKGHMAAKFNNSKLTRIAHRKPPPKGMQAESKNQPIQTATDQKYALLFHITPFQLGNLGKFDVWTLSLPLMVTVHGSQDCDAQGVILWQRAFAKVNRSQAGEDITAVAWNDLAQVLRHKFSLFTGAHRPLSDSDLQYLAEKLIIPQNVDNKLITFHRFAKQNLREDVTFSFWEWFFLIMQLIKQKLLKFWDEGWLIGFISKHDASARMLNAPQPTFLLRFSDTQTGAVSIGFVCEEDGMKVPFHLAPFTIKDLDQLSLAQRIASCPQLRDIRYLYPDIDKEEMLRYFDSEDRTKSESPTGYIQSEIVMVAKTGKMTSVFGGDSPSPMSNSGKLDWSPGEVIPQNSMDIDYNSDEIVNMLSQSQLDPTNVESLLGVGFRPQLPSQPLQQVDFSFIDHTFNQPYNISHQDQQYGGYQDPGYNPRAYADSYGGYGPSSYGVGGYGPSPDLGSTLGDISVGLLRTLSEFLLGQDPEPFPYGPMGPFQLPTGGRNRYTSQYGHGVNAGVYAGTYGGQSITGPRGPYGGINTNIGGSYGGLSGWPIPWIPNIGPPAPPPTTTTTTTTTTTSTPAPLPEPEPQPEPEAPEAPAGEMDNLPIARVVEVPILDE</sequence>
<organism evidence="1 2">
    <name type="scientific">Panagrolaimus sp. JU765</name>
    <dbReference type="NCBI Taxonomy" id="591449"/>
    <lineage>
        <taxon>Eukaryota</taxon>
        <taxon>Metazoa</taxon>
        <taxon>Ecdysozoa</taxon>
        <taxon>Nematoda</taxon>
        <taxon>Chromadorea</taxon>
        <taxon>Rhabditida</taxon>
        <taxon>Tylenchina</taxon>
        <taxon>Panagrolaimomorpha</taxon>
        <taxon>Panagrolaimoidea</taxon>
        <taxon>Panagrolaimidae</taxon>
        <taxon>Panagrolaimus</taxon>
    </lineage>
</organism>
<protein>
    <submittedName>
        <fullName evidence="2">Signal transducer and activator of transcription</fullName>
    </submittedName>
</protein>
<accession>A0AC34R3A8</accession>
<evidence type="ECO:0000313" key="2">
    <source>
        <dbReference type="WBParaSite" id="JU765_v2.g2986.t1"/>
    </source>
</evidence>